<dbReference type="GO" id="GO:0020037">
    <property type="term" value="F:heme binding"/>
    <property type="evidence" value="ECO:0007669"/>
    <property type="project" value="InterPro"/>
</dbReference>
<dbReference type="InterPro" id="IPR002403">
    <property type="entry name" value="Cyt_P450_E_grp-IV"/>
</dbReference>
<reference evidence="4 5" key="1">
    <citation type="journal article" date="2019" name="Genome Biol. Evol.">
        <title>Insights into the evolution of the New World diploid cottons (Gossypium, subgenus Houzingenia) based on genome sequencing.</title>
        <authorList>
            <person name="Grover C.E."/>
            <person name="Arick M.A. 2nd"/>
            <person name="Thrash A."/>
            <person name="Conover J.L."/>
            <person name="Sanders W.S."/>
            <person name="Peterson D.G."/>
            <person name="Frelichowski J.E."/>
            <person name="Scheffler J.A."/>
            <person name="Scheffler B.E."/>
            <person name="Wendel J.F."/>
        </authorList>
    </citation>
    <scope>NUCLEOTIDE SEQUENCE [LARGE SCALE GENOMIC DNA]</scope>
    <source>
        <strain evidence="4">185</strain>
        <tissue evidence="4">Leaf</tissue>
    </source>
</reference>
<dbReference type="EMBL" id="JABFAA010000010">
    <property type="protein sequence ID" value="MBA0693382.1"/>
    <property type="molecule type" value="Genomic_DNA"/>
</dbReference>
<dbReference type="PANTHER" id="PTHR24286">
    <property type="entry name" value="CYTOCHROME P450 26"/>
    <property type="match status" value="1"/>
</dbReference>
<name>A0A7J8Y1T0_GOSAI</name>
<evidence type="ECO:0000313" key="5">
    <source>
        <dbReference type="Proteomes" id="UP000593577"/>
    </source>
</evidence>
<sequence length="100" mass="11583">MPYASKVIKESLRMASVVPWFPRLVLEDCEIEGYKIKKGWNVNIDARSIHLDPMLYNEPNNFSPSRWKVINSDSSIEKWALFSRLRSGCPVQVSRISNIE</sequence>
<protein>
    <recommendedName>
        <fullName evidence="6">Cytochrome P450</fullName>
    </recommendedName>
</protein>
<dbReference type="Gene3D" id="1.10.630.10">
    <property type="entry name" value="Cytochrome P450"/>
    <property type="match status" value="1"/>
</dbReference>
<dbReference type="InterPro" id="IPR036396">
    <property type="entry name" value="Cyt_P450_sf"/>
</dbReference>
<dbReference type="GO" id="GO:0016132">
    <property type="term" value="P:brassinosteroid biosynthetic process"/>
    <property type="evidence" value="ECO:0007669"/>
    <property type="project" value="TreeGrafter"/>
</dbReference>
<evidence type="ECO:0008006" key="6">
    <source>
        <dbReference type="Google" id="ProtNLM"/>
    </source>
</evidence>
<evidence type="ECO:0000256" key="3">
    <source>
        <dbReference type="ARBA" id="ARBA00023004"/>
    </source>
</evidence>
<dbReference type="SUPFAM" id="SSF48264">
    <property type="entry name" value="Cytochrome P450"/>
    <property type="match status" value="1"/>
</dbReference>
<dbReference type="GO" id="GO:0004497">
    <property type="term" value="F:monooxygenase activity"/>
    <property type="evidence" value="ECO:0007669"/>
    <property type="project" value="InterPro"/>
</dbReference>
<evidence type="ECO:0000256" key="2">
    <source>
        <dbReference type="ARBA" id="ARBA00022723"/>
    </source>
</evidence>
<dbReference type="GO" id="GO:0005506">
    <property type="term" value="F:iron ion binding"/>
    <property type="evidence" value="ECO:0007669"/>
    <property type="project" value="InterPro"/>
</dbReference>
<dbReference type="PANTHER" id="PTHR24286:SF189">
    <property type="entry name" value="CYTOCHROME P450, FAMILY 722, SUBFAMILY A, POLYPEPTIDE 1"/>
    <property type="match status" value="1"/>
</dbReference>
<keyword evidence="5" id="KW-1185">Reference proteome</keyword>
<gene>
    <name evidence="4" type="ORF">Goari_003756</name>
</gene>
<keyword evidence="2" id="KW-0479">Metal-binding</keyword>
<dbReference type="Pfam" id="PF00067">
    <property type="entry name" value="p450"/>
    <property type="match status" value="1"/>
</dbReference>
<comment type="caution">
    <text evidence="4">The sequence shown here is derived from an EMBL/GenBank/DDBJ whole genome shotgun (WGS) entry which is preliminary data.</text>
</comment>
<keyword evidence="3" id="KW-0408">Iron</keyword>
<dbReference type="GO" id="GO:0010268">
    <property type="term" value="P:brassinosteroid homeostasis"/>
    <property type="evidence" value="ECO:0007669"/>
    <property type="project" value="TreeGrafter"/>
</dbReference>
<evidence type="ECO:0000313" key="4">
    <source>
        <dbReference type="EMBL" id="MBA0693382.1"/>
    </source>
</evidence>
<organism evidence="4 5">
    <name type="scientific">Gossypium aridum</name>
    <name type="common">American cotton</name>
    <name type="synonym">Erioxylum aridum</name>
    <dbReference type="NCBI Taxonomy" id="34290"/>
    <lineage>
        <taxon>Eukaryota</taxon>
        <taxon>Viridiplantae</taxon>
        <taxon>Streptophyta</taxon>
        <taxon>Embryophyta</taxon>
        <taxon>Tracheophyta</taxon>
        <taxon>Spermatophyta</taxon>
        <taxon>Magnoliopsida</taxon>
        <taxon>eudicotyledons</taxon>
        <taxon>Gunneridae</taxon>
        <taxon>Pentapetalae</taxon>
        <taxon>rosids</taxon>
        <taxon>malvids</taxon>
        <taxon>Malvales</taxon>
        <taxon>Malvaceae</taxon>
        <taxon>Malvoideae</taxon>
        <taxon>Gossypium</taxon>
    </lineage>
</organism>
<dbReference type="PRINTS" id="PR00465">
    <property type="entry name" value="EP450IV"/>
</dbReference>
<dbReference type="AlphaFoldDB" id="A0A7J8Y1T0"/>
<accession>A0A7J8Y1T0</accession>
<evidence type="ECO:0000256" key="1">
    <source>
        <dbReference type="ARBA" id="ARBA00010617"/>
    </source>
</evidence>
<dbReference type="Proteomes" id="UP000593577">
    <property type="component" value="Unassembled WGS sequence"/>
</dbReference>
<comment type="similarity">
    <text evidence="1">Belongs to the cytochrome P450 family.</text>
</comment>
<dbReference type="GO" id="GO:0016125">
    <property type="term" value="P:sterol metabolic process"/>
    <property type="evidence" value="ECO:0007669"/>
    <property type="project" value="TreeGrafter"/>
</dbReference>
<dbReference type="InterPro" id="IPR001128">
    <property type="entry name" value="Cyt_P450"/>
</dbReference>
<proteinExistence type="inferred from homology"/>
<dbReference type="GO" id="GO:0016705">
    <property type="term" value="F:oxidoreductase activity, acting on paired donors, with incorporation or reduction of molecular oxygen"/>
    <property type="evidence" value="ECO:0007669"/>
    <property type="project" value="InterPro"/>
</dbReference>